<proteinExistence type="predicted"/>
<name>A0A7X5AMC7_9GAMM</name>
<dbReference type="Proteomes" id="UP000448235">
    <property type="component" value="Unassembled WGS sequence"/>
</dbReference>
<evidence type="ECO:0000313" key="3">
    <source>
        <dbReference type="Proteomes" id="UP000448235"/>
    </source>
</evidence>
<dbReference type="AlphaFoldDB" id="A0A7X5AMC7"/>
<comment type="caution">
    <text evidence="2">The sequence shown here is derived from an EMBL/GenBank/DDBJ whole genome shotgun (WGS) entry which is preliminary data.</text>
</comment>
<gene>
    <name evidence="2" type="ORF">GRB80_12565</name>
</gene>
<sequence>MAVFTLGIAGSPFYPSQATRPMTLPPQRDEGREDLSSRPSSVAAA</sequence>
<feature type="compositionally biased region" description="Basic and acidic residues" evidence="1">
    <location>
        <begin position="27"/>
        <end position="36"/>
    </location>
</feature>
<keyword evidence="3" id="KW-1185">Reference proteome</keyword>
<protein>
    <submittedName>
        <fullName evidence="2">Uncharacterized protein</fullName>
    </submittedName>
</protein>
<dbReference type="RefSeq" id="WP_161423799.1">
    <property type="nucleotide sequence ID" value="NZ_JARWMY010000001.1"/>
</dbReference>
<reference evidence="2 3" key="1">
    <citation type="submission" date="2019-12" db="EMBL/GenBank/DDBJ databases">
        <title>Draft genome sequencing of Halomonas icarensis D1-1.</title>
        <authorList>
            <person name="Pandiyan K."/>
            <person name="Kushwaha P."/>
            <person name="Gowdham M."/>
            <person name="Chakdar H."/>
            <person name="Singh A."/>
            <person name="Kumar M."/>
            <person name="Saxena A.K."/>
        </authorList>
    </citation>
    <scope>NUCLEOTIDE SEQUENCE [LARGE SCALE GENOMIC DNA]</scope>
    <source>
        <strain evidence="2 3">D1-1</strain>
    </source>
</reference>
<evidence type="ECO:0000313" key="2">
    <source>
        <dbReference type="EMBL" id="NAW13681.1"/>
    </source>
</evidence>
<dbReference type="EMBL" id="WUTS01000001">
    <property type="protein sequence ID" value="NAW13681.1"/>
    <property type="molecule type" value="Genomic_DNA"/>
</dbReference>
<accession>A0A7X5AMC7</accession>
<organism evidence="2 3">
    <name type="scientific">Halomonas icarae</name>
    <dbReference type="NCBI Taxonomy" id="2691040"/>
    <lineage>
        <taxon>Bacteria</taxon>
        <taxon>Pseudomonadati</taxon>
        <taxon>Pseudomonadota</taxon>
        <taxon>Gammaproteobacteria</taxon>
        <taxon>Oceanospirillales</taxon>
        <taxon>Halomonadaceae</taxon>
        <taxon>Halomonas</taxon>
    </lineage>
</organism>
<evidence type="ECO:0000256" key="1">
    <source>
        <dbReference type="SAM" id="MobiDB-lite"/>
    </source>
</evidence>
<feature type="region of interest" description="Disordered" evidence="1">
    <location>
        <begin position="9"/>
        <end position="45"/>
    </location>
</feature>